<evidence type="ECO:0000256" key="5">
    <source>
        <dbReference type="ARBA" id="ARBA00022694"/>
    </source>
</evidence>
<protein>
    <recommendedName>
        <fullName evidence="6">tRNA (cytidine(34)-2'-O)-methyltransferase</fullName>
        <ecNumber evidence="6">2.1.1.207</ecNumber>
    </recommendedName>
    <alternativeName>
        <fullName evidence="6">tRNA (cytidine/uridine-2'-O-)-methyltransferase TrmL</fullName>
    </alternativeName>
</protein>
<feature type="binding site" evidence="6 7">
    <location>
        <position position="128"/>
    </location>
    <ligand>
        <name>S-adenosyl-L-methionine</name>
        <dbReference type="ChEBI" id="CHEBI:59789"/>
    </ligand>
</feature>
<evidence type="ECO:0000256" key="7">
    <source>
        <dbReference type="PIRSR" id="PIRSR029256-1"/>
    </source>
</evidence>
<dbReference type="PANTHER" id="PTHR42971">
    <property type="entry name" value="TRNA (CYTIDINE(34)-2'-O)-METHYLTRANSFERASE"/>
    <property type="match status" value="1"/>
</dbReference>
<accession>A0A086P6S6</accession>
<proteinExistence type="inferred from homology"/>
<organism evidence="9 10">
    <name type="scientific">Sphingobium herbicidovorans (strain ATCC 700291 / DSM 11019 / CCUG 56400 / KCTC 2939 / LMG 18315 / NBRC 16415 / MH)</name>
    <name type="common">Sphingomonas herbicidovorans</name>
    <dbReference type="NCBI Taxonomy" id="1219045"/>
    <lineage>
        <taxon>Bacteria</taxon>
        <taxon>Pseudomonadati</taxon>
        <taxon>Pseudomonadota</taxon>
        <taxon>Alphaproteobacteria</taxon>
        <taxon>Sphingomonadales</taxon>
        <taxon>Sphingomonadaceae</taxon>
        <taxon>Sphingobium</taxon>
    </lineage>
</organism>
<keyword evidence="2 6" id="KW-0489">Methyltransferase</keyword>
<dbReference type="GO" id="GO:0002130">
    <property type="term" value="P:wobble position ribose methylation"/>
    <property type="evidence" value="ECO:0007669"/>
    <property type="project" value="TreeGrafter"/>
</dbReference>
<comment type="subunit">
    <text evidence="6">Homodimer.</text>
</comment>
<dbReference type="InterPro" id="IPR001537">
    <property type="entry name" value="SpoU_MeTrfase"/>
</dbReference>
<dbReference type="PANTHER" id="PTHR42971:SF1">
    <property type="entry name" value="TRNA (CYTIDINE(34)-2'-O)-METHYLTRANSFERASE"/>
    <property type="match status" value="1"/>
</dbReference>
<gene>
    <name evidence="6 9" type="primary">trmL</name>
    <name evidence="9" type="ORF">BV98_002921</name>
</gene>
<dbReference type="GO" id="GO:0005737">
    <property type="term" value="C:cytoplasm"/>
    <property type="evidence" value="ECO:0007669"/>
    <property type="project" value="UniProtKB-SubCell"/>
</dbReference>
<feature type="binding site" evidence="6 7">
    <location>
        <position position="136"/>
    </location>
    <ligand>
        <name>S-adenosyl-L-methionine</name>
        <dbReference type="ChEBI" id="CHEBI:59789"/>
    </ligand>
</feature>
<evidence type="ECO:0000259" key="8">
    <source>
        <dbReference type="Pfam" id="PF00588"/>
    </source>
</evidence>
<sequence>MLLYARGMRIALYQPEIAGNVGAILRLAACFSVPVDIIMPMGFAFSDARLKRAAMDYGAAAEVTRHANFQAFDELRRAQGRRLVLMSSHASQPLPEVKFQNDDILLMGSESAGVPDAVRDMADLRVRIPMAPGFRSLNIAVSTGIAVAEALRQTGQFPQ</sequence>
<feature type="binding site" evidence="6 7">
    <location>
        <position position="108"/>
    </location>
    <ligand>
        <name>S-adenosyl-L-methionine</name>
        <dbReference type="ChEBI" id="CHEBI:59789"/>
    </ligand>
</feature>
<reference evidence="9" key="1">
    <citation type="submission" date="2014-08" db="EMBL/GenBank/DDBJ databases">
        <title>Draft genome sequences of Sphingobium herbicidovorans.</title>
        <authorList>
            <person name="Gan H.M."/>
            <person name="Gan H.Y."/>
            <person name="Savka M.A."/>
        </authorList>
    </citation>
    <scope>NUCLEOTIDE SEQUENCE [LARGE SCALE GENOMIC DNA]</scope>
    <source>
        <strain evidence="9">NBRC 16415</strain>
    </source>
</reference>
<evidence type="ECO:0000256" key="1">
    <source>
        <dbReference type="ARBA" id="ARBA00022490"/>
    </source>
</evidence>
<dbReference type="Gene3D" id="3.40.1280.10">
    <property type="match status" value="1"/>
</dbReference>
<dbReference type="EMBL" id="JFZA02000034">
    <property type="protein sequence ID" value="KFG89094.1"/>
    <property type="molecule type" value="Genomic_DNA"/>
</dbReference>
<feature type="domain" description="tRNA/rRNA methyltransferase SpoU type" evidence="8">
    <location>
        <begin position="8"/>
        <end position="147"/>
    </location>
</feature>
<dbReference type="GO" id="GO:0141102">
    <property type="term" value="F:tRNA (5-carboxymethylaminomethyluridine(34)-2'-O)-methyltransferase activity"/>
    <property type="evidence" value="ECO:0007669"/>
    <property type="project" value="RHEA"/>
</dbReference>
<dbReference type="Pfam" id="PF00588">
    <property type="entry name" value="SpoU_methylase"/>
    <property type="match status" value="1"/>
</dbReference>
<dbReference type="STRING" id="76947.GCA_002080435_02321"/>
<dbReference type="GO" id="GO:0003723">
    <property type="term" value="F:RNA binding"/>
    <property type="evidence" value="ECO:0007669"/>
    <property type="project" value="InterPro"/>
</dbReference>
<dbReference type="PIRSF" id="PIRSF029256">
    <property type="entry name" value="SpoU_TrmH_prd"/>
    <property type="match status" value="1"/>
</dbReference>
<dbReference type="SUPFAM" id="SSF75217">
    <property type="entry name" value="alpha/beta knot"/>
    <property type="match status" value="1"/>
</dbReference>
<comment type="caution">
    <text evidence="9">The sequence shown here is derived from an EMBL/GenBank/DDBJ whole genome shotgun (WGS) entry which is preliminary data.</text>
</comment>
<evidence type="ECO:0000256" key="2">
    <source>
        <dbReference type="ARBA" id="ARBA00022603"/>
    </source>
</evidence>
<dbReference type="InterPro" id="IPR016914">
    <property type="entry name" value="TrmL"/>
</dbReference>
<comment type="catalytic activity">
    <reaction evidence="6">
        <text>cytidine(34) in tRNA + S-adenosyl-L-methionine = 2'-O-methylcytidine(34) in tRNA + S-adenosyl-L-homocysteine + H(+)</text>
        <dbReference type="Rhea" id="RHEA:43084"/>
        <dbReference type="Rhea" id="RHEA-COMP:10331"/>
        <dbReference type="Rhea" id="RHEA-COMP:10332"/>
        <dbReference type="ChEBI" id="CHEBI:15378"/>
        <dbReference type="ChEBI" id="CHEBI:57856"/>
        <dbReference type="ChEBI" id="CHEBI:59789"/>
        <dbReference type="ChEBI" id="CHEBI:74495"/>
        <dbReference type="ChEBI" id="CHEBI:82748"/>
        <dbReference type="EC" id="2.1.1.207"/>
    </reaction>
</comment>
<evidence type="ECO:0000256" key="6">
    <source>
        <dbReference type="HAMAP-Rule" id="MF_01885"/>
    </source>
</evidence>
<dbReference type="InterPro" id="IPR029026">
    <property type="entry name" value="tRNA_m1G_MTases_N"/>
</dbReference>
<dbReference type="HAMAP" id="MF_01885">
    <property type="entry name" value="tRNA_methyltr_TrmL"/>
    <property type="match status" value="1"/>
</dbReference>
<name>A0A086P6S6_SPHHM</name>
<keyword evidence="10" id="KW-1185">Reference proteome</keyword>
<comment type="catalytic activity">
    <reaction evidence="6">
        <text>5-carboxymethylaminomethyluridine(34) in tRNA(Leu) + S-adenosyl-L-methionine = 5-carboxymethylaminomethyl-2'-O-methyluridine(34) in tRNA(Leu) + S-adenosyl-L-homocysteine + H(+)</text>
        <dbReference type="Rhea" id="RHEA:43088"/>
        <dbReference type="Rhea" id="RHEA-COMP:10333"/>
        <dbReference type="Rhea" id="RHEA-COMP:10334"/>
        <dbReference type="ChEBI" id="CHEBI:15378"/>
        <dbReference type="ChEBI" id="CHEBI:57856"/>
        <dbReference type="ChEBI" id="CHEBI:59789"/>
        <dbReference type="ChEBI" id="CHEBI:74508"/>
        <dbReference type="ChEBI" id="CHEBI:74511"/>
        <dbReference type="EC" id="2.1.1.207"/>
    </reaction>
</comment>
<dbReference type="eggNOG" id="COG0219">
    <property type="taxonomic scope" value="Bacteria"/>
</dbReference>
<dbReference type="PATRIC" id="fig|1219045.3.peg.2963"/>
<comment type="function">
    <text evidence="6">Methylates the ribose at the nucleotide 34 wobble position in the two leucyl isoacceptors tRNA(Leu)(CmAA) and tRNA(Leu)(cmnm5UmAA). Catalyzes the methyl transfer from S-adenosyl-L-methionine to the 2'-OH of the wobble nucleotide.</text>
</comment>
<evidence type="ECO:0000256" key="4">
    <source>
        <dbReference type="ARBA" id="ARBA00022691"/>
    </source>
</evidence>
<dbReference type="EC" id="2.1.1.207" evidence="6"/>
<dbReference type="CDD" id="cd18094">
    <property type="entry name" value="SpoU-like_TrmL"/>
    <property type="match status" value="1"/>
</dbReference>
<evidence type="ECO:0000313" key="9">
    <source>
        <dbReference type="EMBL" id="KFG89094.1"/>
    </source>
</evidence>
<keyword evidence="1 6" id="KW-0963">Cytoplasm</keyword>
<keyword evidence="5 6" id="KW-0819">tRNA processing</keyword>
<evidence type="ECO:0000313" key="10">
    <source>
        <dbReference type="Proteomes" id="UP000024284"/>
    </source>
</evidence>
<keyword evidence="3 6" id="KW-0808">Transferase</keyword>
<comment type="similarity">
    <text evidence="6">Belongs to the class IV-like SAM-binding methyltransferase superfamily. RNA methyltransferase TrmH family. TrmL subfamily.</text>
</comment>
<dbReference type="AlphaFoldDB" id="A0A086P6S6"/>
<dbReference type="Proteomes" id="UP000024284">
    <property type="component" value="Unassembled WGS sequence"/>
</dbReference>
<keyword evidence="4 6" id="KW-0949">S-adenosyl-L-methionine</keyword>
<feature type="binding site" evidence="6 7">
    <location>
        <position position="86"/>
    </location>
    <ligand>
        <name>S-adenosyl-L-methionine</name>
        <dbReference type="ChEBI" id="CHEBI:59789"/>
    </ligand>
</feature>
<comment type="subcellular location">
    <subcellularLocation>
        <location evidence="6">Cytoplasm</location>
    </subcellularLocation>
</comment>
<dbReference type="GO" id="GO:0141098">
    <property type="term" value="F:tRNA (cytidine(34)-2'-O)-methyltransferase activity"/>
    <property type="evidence" value="ECO:0007669"/>
    <property type="project" value="RHEA"/>
</dbReference>
<evidence type="ECO:0000256" key="3">
    <source>
        <dbReference type="ARBA" id="ARBA00022679"/>
    </source>
</evidence>
<dbReference type="InterPro" id="IPR029028">
    <property type="entry name" value="Alpha/beta_knot_MTases"/>
</dbReference>